<dbReference type="AlphaFoldDB" id="A0A918I3B3"/>
<reference evidence="1" key="1">
    <citation type="journal article" date="2014" name="Int. J. Syst. Evol. Microbiol.">
        <title>Complete genome sequence of Corynebacterium casei LMG S-19264T (=DSM 44701T), isolated from a smear-ripened cheese.</title>
        <authorList>
            <consortium name="US DOE Joint Genome Institute (JGI-PGF)"/>
            <person name="Walter F."/>
            <person name="Albersmeier A."/>
            <person name="Kalinowski J."/>
            <person name="Ruckert C."/>
        </authorList>
    </citation>
    <scope>NUCLEOTIDE SEQUENCE</scope>
    <source>
        <strain evidence="1">JCM 4391</strain>
    </source>
</reference>
<evidence type="ECO:0000313" key="2">
    <source>
        <dbReference type="Proteomes" id="UP000636661"/>
    </source>
</evidence>
<gene>
    <name evidence="1" type="ORF">GCM10010274_58760</name>
</gene>
<dbReference type="RefSeq" id="WP_189554308.1">
    <property type="nucleotide sequence ID" value="NZ_BMTP01000020.1"/>
</dbReference>
<organism evidence="1 2">
    <name type="scientific">Streptomyces lavendofoliae</name>
    <dbReference type="NCBI Taxonomy" id="67314"/>
    <lineage>
        <taxon>Bacteria</taxon>
        <taxon>Bacillati</taxon>
        <taxon>Actinomycetota</taxon>
        <taxon>Actinomycetes</taxon>
        <taxon>Kitasatosporales</taxon>
        <taxon>Streptomycetaceae</taxon>
        <taxon>Streptomyces</taxon>
    </lineage>
</organism>
<evidence type="ECO:0000313" key="1">
    <source>
        <dbReference type="EMBL" id="GGU62233.1"/>
    </source>
</evidence>
<accession>A0A918I3B3</accession>
<sequence>MTDYSLDDLNRLAARWEHGHAELVQDCAVCRAEFAAVMQLVHGCEQPCDPGPYT</sequence>
<reference evidence="1" key="2">
    <citation type="submission" date="2020-09" db="EMBL/GenBank/DDBJ databases">
        <authorList>
            <person name="Sun Q."/>
            <person name="Ohkuma M."/>
        </authorList>
    </citation>
    <scope>NUCLEOTIDE SEQUENCE</scope>
    <source>
        <strain evidence="1">JCM 4391</strain>
    </source>
</reference>
<comment type="caution">
    <text evidence="1">The sequence shown here is derived from an EMBL/GenBank/DDBJ whole genome shotgun (WGS) entry which is preliminary data.</text>
</comment>
<name>A0A918I3B3_9ACTN</name>
<proteinExistence type="predicted"/>
<keyword evidence="2" id="KW-1185">Reference proteome</keyword>
<protein>
    <submittedName>
        <fullName evidence="1">Uncharacterized protein</fullName>
    </submittedName>
</protein>
<dbReference type="EMBL" id="BMTP01000020">
    <property type="protein sequence ID" value="GGU62233.1"/>
    <property type="molecule type" value="Genomic_DNA"/>
</dbReference>
<dbReference type="Proteomes" id="UP000636661">
    <property type="component" value="Unassembled WGS sequence"/>
</dbReference>